<gene>
    <name evidence="2" type="ORF">PSALAMII_LOCUS3806</name>
</gene>
<name>A0A9W4IUV9_9EURO</name>
<dbReference type="GO" id="GO:0072330">
    <property type="term" value="P:monocarboxylic acid biosynthetic process"/>
    <property type="evidence" value="ECO:0007669"/>
    <property type="project" value="UniProtKB-ARBA"/>
</dbReference>
<evidence type="ECO:0000259" key="1">
    <source>
        <dbReference type="Pfam" id="PF12697"/>
    </source>
</evidence>
<dbReference type="OrthoDB" id="1263307at2759"/>
<dbReference type="Proteomes" id="UP001152646">
    <property type="component" value="Unassembled WGS sequence"/>
</dbReference>
<accession>A0A9W4IUV9</accession>
<dbReference type="PANTHER" id="PTHR37017:SF11">
    <property type="entry name" value="ESTERASE_LIPASE_THIOESTERASE DOMAIN-CONTAINING PROTEIN"/>
    <property type="match status" value="1"/>
</dbReference>
<evidence type="ECO:0000313" key="2">
    <source>
        <dbReference type="EMBL" id="CAG8360251.1"/>
    </source>
</evidence>
<dbReference type="SUPFAM" id="SSF53474">
    <property type="entry name" value="alpha/beta-Hydrolases"/>
    <property type="match status" value="1"/>
</dbReference>
<sequence length="257" mass="28233">MIPTDKPVFVFVPGAWHTADTFDQVRQLMLSRGLASEAISLPSVGGPLEKGLHADIEYTKIILREMADAGRQIVVVNHSYGGMVGSGAVEGLGFKQRAEAGLPGGVIMVVWMAAFVTPKGQTVLDQLGGNWLPWMIIKNPDDGYCWSSSAEQIFYHDMSPEEQQKAIAKLQPQPQKSFNEPAVHEPWHEMPSMFLFCDQDQALPLAVQENLAKNLVDPVTYHVDGSHSAFLSVPEQVIDGLELALKEGQQRSEVLVN</sequence>
<dbReference type="Pfam" id="PF12697">
    <property type="entry name" value="Abhydrolase_6"/>
    <property type="match status" value="1"/>
</dbReference>
<reference evidence="2" key="1">
    <citation type="submission" date="2021-07" db="EMBL/GenBank/DDBJ databases">
        <authorList>
            <person name="Branca A.L. A."/>
        </authorList>
    </citation>
    <scope>NUCLEOTIDE SEQUENCE</scope>
</reference>
<dbReference type="EMBL" id="CAJVPA010000133">
    <property type="protein sequence ID" value="CAG8360251.1"/>
    <property type="molecule type" value="Genomic_DNA"/>
</dbReference>
<dbReference type="PANTHER" id="PTHR37017">
    <property type="entry name" value="AB HYDROLASE-1 DOMAIN-CONTAINING PROTEIN-RELATED"/>
    <property type="match status" value="1"/>
</dbReference>
<dbReference type="GO" id="GO:0017000">
    <property type="term" value="P:antibiotic biosynthetic process"/>
    <property type="evidence" value="ECO:0007669"/>
    <property type="project" value="UniProtKB-ARBA"/>
</dbReference>
<dbReference type="InterPro" id="IPR052897">
    <property type="entry name" value="Sec-Metab_Biosynth_Hydrolase"/>
</dbReference>
<evidence type="ECO:0000313" key="3">
    <source>
        <dbReference type="Proteomes" id="UP001152646"/>
    </source>
</evidence>
<comment type="caution">
    <text evidence="2">The sequence shown here is derived from an EMBL/GenBank/DDBJ whole genome shotgun (WGS) entry which is preliminary data.</text>
</comment>
<dbReference type="InterPro" id="IPR000073">
    <property type="entry name" value="AB_hydrolase_1"/>
</dbReference>
<dbReference type="Gene3D" id="3.40.50.1820">
    <property type="entry name" value="alpha/beta hydrolase"/>
    <property type="match status" value="1"/>
</dbReference>
<proteinExistence type="predicted"/>
<protein>
    <recommendedName>
        <fullName evidence="1">AB hydrolase-1 domain-containing protein</fullName>
    </recommendedName>
</protein>
<dbReference type="InterPro" id="IPR029058">
    <property type="entry name" value="AB_hydrolase_fold"/>
</dbReference>
<dbReference type="AlphaFoldDB" id="A0A9W4IUV9"/>
<organism evidence="2 3">
    <name type="scientific">Penicillium salamii</name>
    <dbReference type="NCBI Taxonomy" id="1612424"/>
    <lineage>
        <taxon>Eukaryota</taxon>
        <taxon>Fungi</taxon>
        <taxon>Dikarya</taxon>
        <taxon>Ascomycota</taxon>
        <taxon>Pezizomycotina</taxon>
        <taxon>Eurotiomycetes</taxon>
        <taxon>Eurotiomycetidae</taxon>
        <taxon>Eurotiales</taxon>
        <taxon>Aspergillaceae</taxon>
        <taxon>Penicillium</taxon>
    </lineage>
</organism>
<feature type="domain" description="AB hydrolase-1" evidence="1">
    <location>
        <begin position="9"/>
        <end position="239"/>
    </location>
</feature>